<evidence type="ECO:0000313" key="3">
    <source>
        <dbReference type="Proteomes" id="UP000193061"/>
    </source>
</evidence>
<dbReference type="InterPro" id="IPR011042">
    <property type="entry name" value="6-blade_b-propeller_TolB-like"/>
</dbReference>
<accession>A0A1X6ZBN9</accession>
<evidence type="ECO:0000313" key="2">
    <source>
        <dbReference type="EMBL" id="SLN46471.1"/>
    </source>
</evidence>
<feature type="transmembrane region" description="Helical" evidence="1">
    <location>
        <begin position="55"/>
        <end position="77"/>
    </location>
</feature>
<dbReference type="EMBL" id="FWFX01000006">
    <property type="protein sequence ID" value="SLN46471.1"/>
    <property type="molecule type" value="Genomic_DNA"/>
</dbReference>
<keyword evidence="1" id="KW-1133">Transmembrane helix</keyword>
<dbReference type="Gene3D" id="2.120.10.30">
    <property type="entry name" value="TolB, C-terminal domain"/>
    <property type="match status" value="1"/>
</dbReference>
<keyword evidence="3" id="KW-1185">Reference proteome</keyword>
<dbReference type="Proteomes" id="UP000193061">
    <property type="component" value="Unassembled WGS sequence"/>
</dbReference>
<dbReference type="SUPFAM" id="SSF63825">
    <property type="entry name" value="YWTD domain"/>
    <property type="match status" value="2"/>
</dbReference>
<dbReference type="AlphaFoldDB" id="A0A1X6ZBN9"/>
<dbReference type="RefSeq" id="WP_085805797.1">
    <property type="nucleotide sequence ID" value="NZ_FWFX01000006.1"/>
</dbReference>
<organism evidence="2 3">
    <name type="scientific">Roseovarius albus</name>
    <dbReference type="NCBI Taxonomy" id="1247867"/>
    <lineage>
        <taxon>Bacteria</taxon>
        <taxon>Pseudomonadati</taxon>
        <taxon>Pseudomonadota</taxon>
        <taxon>Alphaproteobacteria</taxon>
        <taxon>Rhodobacterales</taxon>
        <taxon>Roseobacteraceae</taxon>
        <taxon>Roseovarius</taxon>
    </lineage>
</organism>
<protein>
    <submittedName>
        <fullName evidence="2">Uncharacterized protein</fullName>
    </submittedName>
</protein>
<reference evidence="2 3" key="1">
    <citation type="submission" date="2017-03" db="EMBL/GenBank/DDBJ databases">
        <authorList>
            <person name="Afonso C.L."/>
            <person name="Miller P.J."/>
            <person name="Scott M.A."/>
            <person name="Spackman E."/>
            <person name="Goraichik I."/>
            <person name="Dimitrov K.M."/>
            <person name="Suarez D.L."/>
            <person name="Swayne D.E."/>
        </authorList>
    </citation>
    <scope>NUCLEOTIDE SEQUENCE [LARGE SCALE GENOMIC DNA]</scope>
    <source>
        <strain evidence="2 3">CECT 7450</strain>
    </source>
</reference>
<keyword evidence="1" id="KW-0812">Transmembrane</keyword>
<dbReference type="OrthoDB" id="7870706at2"/>
<name>A0A1X6ZBN9_9RHOB</name>
<proteinExistence type="predicted"/>
<evidence type="ECO:0000256" key="1">
    <source>
        <dbReference type="SAM" id="Phobius"/>
    </source>
</evidence>
<gene>
    <name evidence="2" type="ORF">ROA7450_02284</name>
</gene>
<keyword evidence="1" id="KW-0472">Membrane</keyword>
<sequence>MTGNASHGDKATIDQWSDLKRAARNAEWNVPEGRLGDIVRQLRCRGEAARRRASWILALLVFVIFIGLLFYLGLPFWQQFADGRKQTLTQHISDIETRLGGLDRDRETLKTDLSNFLHERPEQLRAPDGNGLNDPLQVGEAIYISSFDYGGVWRAAQDGASFEELKEPNGMGLNAPVQIGEAIYITGFDHGGVWRAAQDGEPFEELRAPDGNGLNGPVQIGEAIYITGQFSGGIWRAAQDGASFEELKEPNGMGLNAPVQIGEAIYITGFDHGGVWRAAQDGEPFEELKEPDGTHLYPPVQAGEAIYIAGPFSSGVWRSARDGAPFEELKGAPDVSGFNAPVQFGEAIYITDYDGGGIWRATQDGTSLEELLVIDGDNVNNPVQIGEAIYITGQFNGGVWRLAHDSTSFDELRAPDGNGLNNPVQIGEAIYITEQFGSAVWRLAQESTSPEKLLVADGNGFYDPVQIGEAVYITGQLGGVWRAKQDGAPFVELLVPDGVEFNAPVQAKATIYFMGSNHGGVWKLPSSLPERVMALESDAKMRDFFDTLQLDLKNRDTIKQMDAELRRIEIERAGLHKVRSSTQDRRDRFDELPWAVLAKADYAMSFDQFLEKCRAPNADSETLTKTCLETWQSNQEATESDWWETLSTQVPPGILLLFLLGTLAALYRYNMRLAGFHHSRADILELHSAGFVKPHNMDDLSKLAAALAADNVSFGKMQVGFGTGSIGIERAGSPSN</sequence>